<reference evidence="3" key="1">
    <citation type="submission" date="2016-06" db="EMBL/GenBank/DDBJ databases">
        <title>Parallel loss of symbiosis genes in relatives of nitrogen-fixing non-legume Parasponia.</title>
        <authorList>
            <person name="Van Velzen R."/>
            <person name="Holmer R."/>
            <person name="Bu F."/>
            <person name="Rutten L."/>
            <person name="Van Zeijl A."/>
            <person name="Liu W."/>
            <person name="Santuari L."/>
            <person name="Cao Q."/>
            <person name="Sharma T."/>
            <person name="Shen D."/>
            <person name="Roswanjaya Y."/>
            <person name="Wardhani T."/>
            <person name="Kalhor M.S."/>
            <person name="Jansen J."/>
            <person name="Van den Hoogen J."/>
            <person name="Gungor B."/>
            <person name="Hartog M."/>
            <person name="Hontelez J."/>
            <person name="Verver J."/>
            <person name="Yang W.-C."/>
            <person name="Schijlen E."/>
            <person name="Repin R."/>
            <person name="Schilthuizen M."/>
            <person name="Schranz E."/>
            <person name="Heidstra R."/>
            <person name="Miyata K."/>
            <person name="Fedorova E."/>
            <person name="Kohlen W."/>
            <person name="Bisseling T."/>
            <person name="Smit S."/>
            <person name="Geurts R."/>
        </authorList>
    </citation>
    <scope>NUCLEOTIDE SEQUENCE [LARGE SCALE GENOMIC DNA]</scope>
    <source>
        <strain evidence="3">cv. WU1-14</strain>
    </source>
</reference>
<feature type="compositionally biased region" description="Basic and acidic residues" evidence="1">
    <location>
        <begin position="1"/>
        <end position="10"/>
    </location>
</feature>
<organism evidence="2 3">
    <name type="scientific">Parasponia andersonii</name>
    <name type="common">Sponia andersonii</name>
    <dbReference type="NCBI Taxonomy" id="3476"/>
    <lineage>
        <taxon>Eukaryota</taxon>
        <taxon>Viridiplantae</taxon>
        <taxon>Streptophyta</taxon>
        <taxon>Embryophyta</taxon>
        <taxon>Tracheophyta</taxon>
        <taxon>Spermatophyta</taxon>
        <taxon>Magnoliopsida</taxon>
        <taxon>eudicotyledons</taxon>
        <taxon>Gunneridae</taxon>
        <taxon>Pentapetalae</taxon>
        <taxon>rosids</taxon>
        <taxon>fabids</taxon>
        <taxon>Rosales</taxon>
        <taxon>Cannabaceae</taxon>
        <taxon>Parasponia</taxon>
    </lineage>
</organism>
<gene>
    <name evidence="2" type="ORF">PanWU01x14_341000</name>
</gene>
<dbReference type="OrthoDB" id="10302128at2759"/>
<evidence type="ECO:0000313" key="2">
    <source>
        <dbReference type="EMBL" id="PON34833.1"/>
    </source>
</evidence>
<protein>
    <submittedName>
        <fullName evidence="2">Uncharacterized protein</fullName>
    </submittedName>
</protein>
<sequence length="73" mass="8332">MKDLVRRILTEHTPNNRVESESEKKGSANRDSKTFSNILATVVSEIAAAPFRRTLVKWLIENQNEMIKRGSAF</sequence>
<dbReference type="AlphaFoldDB" id="A0A2P5AE60"/>
<feature type="region of interest" description="Disordered" evidence="1">
    <location>
        <begin position="1"/>
        <end position="31"/>
    </location>
</feature>
<keyword evidence="3" id="KW-1185">Reference proteome</keyword>
<proteinExistence type="predicted"/>
<dbReference type="EMBL" id="JXTB01000640">
    <property type="protein sequence ID" value="PON34833.1"/>
    <property type="molecule type" value="Genomic_DNA"/>
</dbReference>
<feature type="compositionally biased region" description="Basic and acidic residues" evidence="1">
    <location>
        <begin position="18"/>
        <end position="31"/>
    </location>
</feature>
<comment type="caution">
    <text evidence="2">The sequence shown here is derived from an EMBL/GenBank/DDBJ whole genome shotgun (WGS) entry which is preliminary data.</text>
</comment>
<dbReference type="Proteomes" id="UP000237105">
    <property type="component" value="Unassembled WGS sequence"/>
</dbReference>
<evidence type="ECO:0000256" key="1">
    <source>
        <dbReference type="SAM" id="MobiDB-lite"/>
    </source>
</evidence>
<name>A0A2P5AE60_PARAD</name>
<accession>A0A2P5AE60</accession>
<evidence type="ECO:0000313" key="3">
    <source>
        <dbReference type="Proteomes" id="UP000237105"/>
    </source>
</evidence>